<dbReference type="AlphaFoldDB" id="A0A1I7VA08"/>
<dbReference type="Pfam" id="PF14837">
    <property type="entry name" value="INTS5_N"/>
    <property type="match status" value="1"/>
</dbReference>
<dbReference type="CTD" id="9943424"/>
<keyword evidence="5" id="KW-1185">Reference proteome</keyword>
<dbReference type="KEGG" id="loa:LOAG_18031"/>
<dbReference type="RefSeq" id="XP_020305584.1">
    <property type="nucleotide sequence ID" value="XM_020450701.1"/>
</dbReference>
<dbReference type="EMBL" id="JH712244">
    <property type="protein sequence ID" value="EJD74683.1"/>
    <property type="molecule type" value="Genomic_DNA"/>
</dbReference>
<evidence type="ECO:0000313" key="4">
    <source>
        <dbReference type="EMBL" id="EJD74683.1"/>
    </source>
</evidence>
<dbReference type="InterPro" id="IPR029445">
    <property type="entry name" value="INTS5_N"/>
</dbReference>
<dbReference type="eggNOG" id="ENOG502RT93">
    <property type="taxonomic scope" value="Eukaryota"/>
</dbReference>
<sequence>MSIRPSSSHVTSADDSPSIRLTEEDDELPNTQMLQRYMVDIYAITGAIDDIGMVYRNLRPIWANNAVSHLVDPCIKILSKIPSSRPAVLNYIGMLTHEATHLYLSKKENPHIAADTANIERAIRKLTSEFRRLLTRTQSKGFAFDVLVWACNLFVEICKYNYERPIAKNAGITPPALLALFDSCPAVSSVIKLTDKAIALLLNTTPDECLSILIDASAHGFCFAWIWLHIASSFPDTIVAHLLKIGIQDFKHYLNTVLISQVPIEVHESYKQKFLSVCDVFTFLATQNNAELRNAMREMICNDRDVLENATALPEQLQNLSLPFLIKMVANSPDILRFLVHNVYDLVTTGFIISGAKYVSQLNKQCLLPLLPNMEYTYTAFMRQITFYLNSDALAHIVELILPIAFDDNIFEKFGDYDQAFQASMKDSALQILTEIIGMVVSLVHNQAMYNVGESALLRRCASSFEVLEETIQNSIAGGEKSKLFIPYVHAFCIASGPVRTAEVIARCIIEAKDEKQLICLISLLTSLIIFAPNTAEDAITNFFANRTTLMIEKKRKSSKKLIRINNSSNTASFDDDFYDVKWLHNLRTLNEWEKMSDDGHIIKYIRFEMSKHYGELATEVLRWTLDVLSSLKRKEKTDESTKTMRDSIAEAALSLCSSIGPPSVLEPKYPYKLSSQFASLILLLLDYVGREDDPTGFPLFTKACTCTNEFLASQVGYVREQFIVHLLDEAFAQASHLFGCSSLNAWETELQFSGGFQRTNHSTDMLDNEEDNELEESLFDLARKLPLFQQKAVHLAHSGIIGRGAKRLEVKTVKDGSTMRRLVFFECLQRFCSTIGADRNLVPYQQVYKQLAIRLTDRVCKDGLAASFVWEEWEQAREIIPRYIAVSKRLTEIPIIWDVMLALAEMHPCLWYCCPLLKAYLAVLMIQFENSSDQKSLPRKQLTSMLDKWFLLARKGQMLPQQMVYCFELITRVSYREGFVILLDIWQYFQSVLDAEISAVNMINAAFERSLNSSIDPIQGDPTKFRESCRIVIQRNIAKLGFIFPLIFADELNSGSVVPAR</sequence>
<dbReference type="GeneID" id="9943424"/>
<protein>
    <submittedName>
        <fullName evidence="6">INTS5_N domain-containing protein</fullName>
    </submittedName>
</protein>
<name>A0A1I7VA08_LOALO</name>
<evidence type="ECO:0000256" key="1">
    <source>
        <dbReference type="SAM" id="MobiDB-lite"/>
    </source>
</evidence>
<dbReference type="FunCoup" id="A0A1I7VA08">
    <property type="interactions" value="941"/>
</dbReference>
<dbReference type="WBParaSite" id="EN70_11506">
    <property type="protein sequence ID" value="EN70_11506"/>
    <property type="gene ID" value="EN70_11506"/>
</dbReference>
<dbReference type="STRING" id="7209.A0A1I7VA08"/>
<organism evidence="5 6">
    <name type="scientific">Loa loa</name>
    <name type="common">Eye worm</name>
    <name type="synonym">Filaria loa</name>
    <dbReference type="NCBI Taxonomy" id="7209"/>
    <lineage>
        <taxon>Eukaryota</taxon>
        <taxon>Metazoa</taxon>
        <taxon>Ecdysozoa</taxon>
        <taxon>Nematoda</taxon>
        <taxon>Chromadorea</taxon>
        <taxon>Rhabditida</taxon>
        <taxon>Spirurina</taxon>
        <taxon>Spiruromorpha</taxon>
        <taxon>Filarioidea</taxon>
        <taxon>Onchocercidae</taxon>
        <taxon>Loa</taxon>
    </lineage>
</organism>
<feature type="domain" description="Integrator complex subunit 5 C-terminal" evidence="3">
    <location>
        <begin position="273"/>
        <end position="1041"/>
    </location>
</feature>
<feature type="domain" description="Integrator complex subunit 5 N-terminal" evidence="2">
    <location>
        <begin position="54"/>
        <end position="251"/>
    </location>
</feature>
<dbReference type="Proteomes" id="UP000095285">
    <property type="component" value="Unassembled WGS sequence"/>
</dbReference>
<dbReference type="OrthoDB" id="69088at2759"/>
<accession>A0A1I7VA08</accession>
<dbReference type="OMA" id="WETELQF"/>
<reference evidence="6" key="2">
    <citation type="submission" date="2016-11" db="UniProtKB">
        <authorList>
            <consortium name="WormBaseParasite"/>
        </authorList>
    </citation>
    <scope>IDENTIFICATION</scope>
</reference>
<proteinExistence type="predicted"/>
<accession>A0A1S0UGK2</accession>
<feature type="region of interest" description="Disordered" evidence="1">
    <location>
        <begin position="1"/>
        <end position="26"/>
    </location>
</feature>
<reference evidence="4 5" key="1">
    <citation type="submission" date="2012-04" db="EMBL/GenBank/DDBJ databases">
        <title>The Genome Sequence of Loa loa.</title>
        <authorList>
            <consortium name="The Broad Institute Genome Sequencing Platform"/>
            <consortium name="Broad Institute Genome Sequencing Center for Infectious Disease"/>
            <person name="Nutman T.B."/>
            <person name="Fink D.L."/>
            <person name="Russ C."/>
            <person name="Young S."/>
            <person name="Zeng Q."/>
            <person name="Gargeya S."/>
            <person name="Alvarado L."/>
            <person name="Berlin A."/>
            <person name="Chapman S.B."/>
            <person name="Chen Z."/>
            <person name="Freedman E."/>
            <person name="Gellesch M."/>
            <person name="Goldberg J."/>
            <person name="Griggs A."/>
            <person name="Gujja S."/>
            <person name="Heilman E.R."/>
            <person name="Heiman D."/>
            <person name="Howarth C."/>
            <person name="Mehta T."/>
            <person name="Neiman D."/>
            <person name="Pearson M."/>
            <person name="Roberts A."/>
            <person name="Saif S."/>
            <person name="Shea T."/>
            <person name="Shenoy N."/>
            <person name="Sisk P."/>
            <person name="Stolte C."/>
            <person name="Sykes S."/>
            <person name="White J."/>
            <person name="Yandava C."/>
            <person name="Haas B."/>
            <person name="Henn M.R."/>
            <person name="Nusbaum C."/>
            <person name="Birren B."/>
        </authorList>
    </citation>
    <scope>NUCLEOTIDE SEQUENCE [LARGE SCALE GENOMIC DNA]</scope>
</reference>
<dbReference type="InterPro" id="IPR029444">
    <property type="entry name" value="INTS5_C"/>
</dbReference>
<gene>
    <name evidence="4 6" type="ORF">LOAG_18031</name>
</gene>
<dbReference type="PANTHER" id="PTHR31697:SF2">
    <property type="entry name" value="INTEGRATOR COMPLEX SUBUNIT 5"/>
    <property type="match status" value="1"/>
</dbReference>
<dbReference type="Pfam" id="PF14838">
    <property type="entry name" value="INTS5_C"/>
    <property type="match status" value="1"/>
</dbReference>
<evidence type="ECO:0000313" key="5">
    <source>
        <dbReference type="Proteomes" id="UP000095285"/>
    </source>
</evidence>
<evidence type="ECO:0000313" key="6">
    <source>
        <dbReference type="WBParaSite" id="EN70_11506"/>
    </source>
</evidence>
<dbReference type="GO" id="GO:0034472">
    <property type="term" value="P:snRNA 3'-end processing"/>
    <property type="evidence" value="ECO:0007669"/>
    <property type="project" value="TreeGrafter"/>
</dbReference>
<evidence type="ECO:0000259" key="3">
    <source>
        <dbReference type="Pfam" id="PF14838"/>
    </source>
</evidence>
<feature type="compositionally biased region" description="Polar residues" evidence="1">
    <location>
        <begin position="1"/>
        <end position="15"/>
    </location>
</feature>
<dbReference type="InterPro" id="IPR040316">
    <property type="entry name" value="INTS5"/>
</dbReference>
<evidence type="ECO:0000259" key="2">
    <source>
        <dbReference type="Pfam" id="PF14837"/>
    </source>
</evidence>
<dbReference type="PANTHER" id="PTHR31697">
    <property type="entry name" value="INTEGRATOR COMPLEX SUBUNIT 5"/>
    <property type="match status" value="1"/>
</dbReference>
<dbReference type="GO" id="GO:0032039">
    <property type="term" value="C:integrator complex"/>
    <property type="evidence" value="ECO:0007669"/>
    <property type="project" value="InterPro"/>
</dbReference>